<reference evidence="2" key="1">
    <citation type="submission" date="2019-12" db="EMBL/GenBank/DDBJ databases">
        <title>Genome sequencing and annotation of Brassica cretica.</title>
        <authorList>
            <person name="Studholme D.J."/>
            <person name="Sarris P.F."/>
        </authorList>
    </citation>
    <scope>NUCLEOTIDE SEQUENCE</scope>
    <source>
        <strain evidence="2">PFS-102/07</strain>
        <tissue evidence="2">Leaf</tissue>
    </source>
</reference>
<feature type="region of interest" description="Disordered" evidence="1">
    <location>
        <begin position="1"/>
        <end position="102"/>
    </location>
</feature>
<gene>
    <name evidence="2" type="ORF">F2Q70_00042706</name>
</gene>
<dbReference type="AlphaFoldDB" id="A0A8S9KFC6"/>
<organism evidence="2">
    <name type="scientific">Brassica cretica</name>
    <name type="common">Mustard</name>
    <dbReference type="NCBI Taxonomy" id="69181"/>
    <lineage>
        <taxon>Eukaryota</taxon>
        <taxon>Viridiplantae</taxon>
        <taxon>Streptophyta</taxon>
        <taxon>Embryophyta</taxon>
        <taxon>Tracheophyta</taxon>
        <taxon>Spermatophyta</taxon>
        <taxon>Magnoliopsida</taxon>
        <taxon>eudicotyledons</taxon>
        <taxon>Gunneridae</taxon>
        <taxon>Pentapetalae</taxon>
        <taxon>rosids</taxon>
        <taxon>malvids</taxon>
        <taxon>Brassicales</taxon>
        <taxon>Brassicaceae</taxon>
        <taxon>Brassiceae</taxon>
        <taxon>Brassica</taxon>
    </lineage>
</organism>
<name>A0A8S9KFC6_BRACR</name>
<accession>A0A8S9KFC6</accession>
<evidence type="ECO:0000313" key="2">
    <source>
        <dbReference type="EMBL" id="KAF2592188.1"/>
    </source>
</evidence>
<protein>
    <submittedName>
        <fullName evidence="2">Uncharacterized protein</fullName>
    </submittedName>
</protein>
<sequence>MDTANPPRILNPLEDRSVIMGEDKKESTVEKQERSSILTEEKSWEGKQEIVPTVKSPQIVENDKLEEDAASVQKESRVSNWSLVSPTKVGKSQSPQGHAPKV</sequence>
<feature type="compositionally biased region" description="Polar residues" evidence="1">
    <location>
        <begin position="78"/>
        <end position="96"/>
    </location>
</feature>
<evidence type="ECO:0000256" key="1">
    <source>
        <dbReference type="SAM" id="MobiDB-lite"/>
    </source>
</evidence>
<dbReference type="EMBL" id="QGKY02000164">
    <property type="protein sequence ID" value="KAF2592188.1"/>
    <property type="molecule type" value="Genomic_DNA"/>
</dbReference>
<comment type="caution">
    <text evidence="2">The sequence shown here is derived from an EMBL/GenBank/DDBJ whole genome shotgun (WGS) entry which is preliminary data.</text>
</comment>
<feature type="compositionally biased region" description="Basic and acidic residues" evidence="1">
    <location>
        <begin position="13"/>
        <end position="48"/>
    </location>
</feature>
<proteinExistence type="predicted"/>